<gene>
    <name evidence="2" type="ORF">RJ639_043822</name>
</gene>
<feature type="region of interest" description="Disordered" evidence="1">
    <location>
        <begin position="249"/>
        <end position="279"/>
    </location>
</feature>
<feature type="compositionally biased region" description="Polar residues" evidence="1">
    <location>
        <begin position="20"/>
        <end position="32"/>
    </location>
</feature>
<proteinExistence type="predicted"/>
<evidence type="ECO:0000313" key="2">
    <source>
        <dbReference type="EMBL" id="KAK3024505.1"/>
    </source>
</evidence>
<name>A0AA88WFF4_9ASTE</name>
<dbReference type="Proteomes" id="UP001188597">
    <property type="component" value="Unassembled WGS sequence"/>
</dbReference>
<feature type="compositionally biased region" description="Low complexity" evidence="1">
    <location>
        <begin position="195"/>
        <end position="214"/>
    </location>
</feature>
<accession>A0AA88WFF4</accession>
<feature type="region of interest" description="Disordered" evidence="1">
    <location>
        <begin position="195"/>
        <end position="215"/>
    </location>
</feature>
<protein>
    <submittedName>
        <fullName evidence="2">Uncharacterized protein</fullName>
    </submittedName>
</protein>
<evidence type="ECO:0000313" key="3">
    <source>
        <dbReference type="Proteomes" id="UP001188597"/>
    </source>
</evidence>
<sequence length="279" mass="29236">METRNAHFFEDVFPCRVAQEQSSLKRTSMDQEPSQEEDEPRRSKRARTPLLPTDFNLWPERGILEQRNISESGYYNGVKNPNRDSCFSKSWILPERLDMALNCSLPASTSFSTISLNFTFSSIACLPRSITMSLPTETWLAGAADNGGSSSFSATTSSSAGGLAEPVCRSTVPSLSISTASLDPRLTLASSKVSFSASGETGSGSSTTSSSAGGLTEPVCWSTVPSLSITTASLDPRLSLASSKVSFSVSGDTGSGSSTVMGPPSTGCSTSVTCAASSP</sequence>
<evidence type="ECO:0000256" key="1">
    <source>
        <dbReference type="SAM" id="MobiDB-lite"/>
    </source>
</evidence>
<keyword evidence="3" id="KW-1185">Reference proteome</keyword>
<reference evidence="2" key="1">
    <citation type="submission" date="2022-12" db="EMBL/GenBank/DDBJ databases">
        <title>Draft genome assemblies for two species of Escallonia (Escalloniales).</title>
        <authorList>
            <person name="Chanderbali A."/>
            <person name="Dervinis C."/>
            <person name="Anghel I."/>
            <person name="Soltis D."/>
            <person name="Soltis P."/>
            <person name="Zapata F."/>
        </authorList>
    </citation>
    <scope>NUCLEOTIDE SEQUENCE</scope>
    <source>
        <strain evidence="2">UCBG64.0493</strain>
        <tissue evidence="2">Leaf</tissue>
    </source>
</reference>
<feature type="compositionally biased region" description="Polar residues" evidence="1">
    <location>
        <begin position="266"/>
        <end position="279"/>
    </location>
</feature>
<dbReference type="EMBL" id="JAVXUP010000600">
    <property type="protein sequence ID" value="KAK3024505.1"/>
    <property type="molecule type" value="Genomic_DNA"/>
</dbReference>
<organism evidence="2 3">
    <name type="scientific">Escallonia herrerae</name>
    <dbReference type="NCBI Taxonomy" id="1293975"/>
    <lineage>
        <taxon>Eukaryota</taxon>
        <taxon>Viridiplantae</taxon>
        <taxon>Streptophyta</taxon>
        <taxon>Embryophyta</taxon>
        <taxon>Tracheophyta</taxon>
        <taxon>Spermatophyta</taxon>
        <taxon>Magnoliopsida</taxon>
        <taxon>eudicotyledons</taxon>
        <taxon>Gunneridae</taxon>
        <taxon>Pentapetalae</taxon>
        <taxon>asterids</taxon>
        <taxon>campanulids</taxon>
        <taxon>Escalloniales</taxon>
        <taxon>Escalloniaceae</taxon>
        <taxon>Escallonia</taxon>
    </lineage>
</organism>
<dbReference type="AlphaFoldDB" id="A0AA88WFF4"/>
<feature type="region of interest" description="Disordered" evidence="1">
    <location>
        <begin position="20"/>
        <end position="48"/>
    </location>
</feature>
<comment type="caution">
    <text evidence="2">The sequence shown here is derived from an EMBL/GenBank/DDBJ whole genome shotgun (WGS) entry which is preliminary data.</text>
</comment>
<feature type="compositionally biased region" description="Low complexity" evidence="1">
    <location>
        <begin position="249"/>
        <end position="260"/>
    </location>
</feature>